<dbReference type="PROSITE" id="PS50885">
    <property type="entry name" value="HAMP"/>
    <property type="match status" value="1"/>
</dbReference>
<evidence type="ECO:0000256" key="5">
    <source>
        <dbReference type="ARBA" id="ARBA00022679"/>
    </source>
</evidence>
<dbReference type="InterPro" id="IPR003661">
    <property type="entry name" value="HisK_dim/P_dom"/>
</dbReference>
<dbReference type="GO" id="GO:0016301">
    <property type="term" value="F:kinase activity"/>
    <property type="evidence" value="ECO:0007669"/>
    <property type="project" value="UniProtKB-KW"/>
</dbReference>
<accession>A0ABY6B7X8</accession>
<feature type="domain" description="Histidine kinase" evidence="13">
    <location>
        <begin position="241"/>
        <end position="443"/>
    </location>
</feature>
<evidence type="ECO:0000256" key="6">
    <source>
        <dbReference type="ARBA" id="ARBA00022692"/>
    </source>
</evidence>
<feature type="compositionally biased region" description="Low complexity" evidence="11">
    <location>
        <begin position="464"/>
        <end position="477"/>
    </location>
</feature>
<keyword evidence="9" id="KW-0902">Two-component regulatory system</keyword>
<evidence type="ECO:0000313" key="16">
    <source>
        <dbReference type="Proteomes" id="UP001064933"/>
    </source>
</evidence>
<keyword evidence="8 12" id="KW-1133">Transmembrane helix</keyword>
<evidence type="ECO:0000313" key="15">
    <source>
        <dbReference type="EMBL" id="UXH80944.1"/>
    </source>
</evidence>
<dbReference type="Gene3D" id="1.10.287.130">
    <property type="match status" value="1"/>
</dbReference>
<dbReference type="Gene3D" id="3.30.565.10">
    <property type="entry name" value="Histidine kinase-like ATPase, C-terminal domain"/>
    <property type="match status" value="1"/>
</dbReference>
<dbReference type="InterPro" id="IPR003660">
    <property type="entry name" value="HAMP_dom"/>
</dbReference>
<dbReference type="SUPFAM" id="SSF55874">
    <property type="entry name" value="ATPase domain of HSP90 chaperone/DNA topoisomerase II/histidine kinase"/>
    <property type="match status" value="1"/>
</dbReference>
<evidence type="ECO:0000256" key="9">
    <source>
        <dbReference type="ARBA" id="ARBA00023012"/>
    </source>
</evidence>
<dbReference type="Pfam" id="PF00672">
    <property type="entry name" value="HAMP"/>
    <property type="match status" value="1"/>
</dbReference>
<evidence type="ECO:0000259" key="14">
    <source>
        <dbReference type="PROSITE" id="PS50885"/>
    </source>
</evidence>
<evidence type="ECO:0000256" key="8">
    <source>
        <dbReference type="ARBA" id="ARBA00022989"/>
    </source>
</evidence>
<dbReference type="RefSeq" id="WP_261760760.1">
    <property type="nucleotide sequence ID" value="NZ_CP104562.2"/>
</dbReference>
<dbReference type="EC" id="2.7.13.3" evidence="3"/>
<keyword evidence="5" id="KW-0808">Transferase</keyword>
<gene>
    <name evidence="15" type="ORF">N4261_18030</name>
</gene>
<feature type="region of interest" description="Disordered" evidence="11">
    <location>
        <begin position="446"/>
        <end position="491"/>
    </location>
</feature>
<evidence type="ECO:0000259" key="13">
    <source>
        <dbReference type="PROSITE" id="PS50109"/>
    </source>
</evidence>
<dbReference type="Proteomes" id="UP001064933">
    <property type="component" value="Chromosome"/>
</dbReference>
<evidence type="ECO:0000256" key="7">
    <source>
        <dbReference type="ARBA" id="ARBA00022777"/>
    </source>
</evidence>
<dbReference type="SMART" id="SM00388">
    <property type="entry name" value="HisKA"/>
    <property type="match status" value="1"/>
</dbReference>
<comment type="catalytic activity">
    <reaction evidence="1">
        <text>ATP + protein L-histidine = ADP + protein N-phospho-L-histidine.</text>
        <dbReference type="EC" id="2.7.13.3"/>
    </reaction>
</comment>
<dbReference type="CDD" id="cd00075">
    <property type="entry name" value="HATPase"/>
    <property type="match status" value="1"/>
</dbReference>
<comment type="subcellular location">
    <subcellularLocation>
        <location evidence="2">Membrane</location>
    </subcellularLocation>
</comment>
<evidence type="ECO:0000256" key="3">
    <source>
        <dbReference type="ARBA" id="ARBA00012438"/>
    </source>
</evidence>
<dbReference type="InterPro" id="IPR005467">
    <property type="entry name" value="His_kinase_dom"/>
</dbReference>
<dbReference type="Pfam" id="PF02518">
    <property type="entry name" value="HATPase_c"/>
    <property type="match status" value="1"/>
</dbReference>
<keyword evidence="7 15" id="KW-0418">Kinase</keyword>
<keyword evidence="16" id="KW-1185">Reference proteome</keyword>
<dbReference type="InterPro" id="IPR036097">
    <property type="entry name" value="HisK_dim/P_sf"/>
</dbReference>
<reference evidence="15" key="1">
    <citation type="submission" date="2022-10" db="EMBL/GenBank/DDBJ databases">
        <title>Characterization and whole genome sequencing of a new Roseateles species, isolated from fresh water.</title>
        <authorList>
            <person name="Guliayeva D.Y."/>
            <person name="Akhremchuk A.E."/>
            <person name="Sikolenko M.A."/>
            <person name="Valentovich L.N."/>
            <person name="Sidarenka A.V."/>
        </authorList>
    </citation>
    <scope>NUCLEOTIDE SEQUENCE</scope>
    <source>
        <strain evidence="15">BIM B-1768</strain>
    </source>
</reference>
<dbReference type="InterPro" id="IPR003594">
    <property type="entry name" value="HATPase_dom"/>
</dbReference>
<sequence length="491" mass="53983">MFVAGMALSVGIVSVAVLMLAQSFSQRLLHSGIEDYTEAIAEHLRFDAHGVPVGVDESKIEPWLFSSLAEELSMRILDGAGRVIHSSEPMAQSLALAPEGEAFDPERRSFAFHRNGIAMHGATVRFTHAGRPWMFQFATSDRLVLRMRDSIGLPAVGRGIAATCGVFLIIFFVTIHLTLKRALQPLRDASADAQRITPRTLDERIQVEAQPAEIRPLVTAFNQALDRLQNGFRTQQEFLASAAHELKTPLALIRAQVELGPQDAHRRLLLDDVDRMARQVQQLLMLAEVSEPQNYRIETLDPRATLQEVFDYMSRVGERREVHLGLRIDDDLRHWRADRGALFTLLKNLLENAIQHSPPGSVVSLTVGRLGFSVVDQGPGVTADQLPRLFERFWRGPDRREEGAGLGLSICTEIATAHGWRLTPHCAAPGQGLTMRAEMPGSAALKLEQGSRGKAGSRPPEPAPRGAAARPREGAASLRQSAGRAVSEALF</sequence>
<name>A0ABY6B7X8_9BURK</name>
<evidence type="ECO:0000256" key="10">
    <source>
        <dbReference type="ARBA" id="ARBA00023136"/>
    </source>
</evidence>
<keyword evidence="10 12" id="KW-0472">Membrane</keyword>
<dbReference type="SUPFAM" id="SSF47384">
    <property type="entry name" value="Homodimeric domain of signal transducing histidine kinase"/>
    <property type="match status" value="1"/>
</dbReference>
<dbReference type="InterPro" id="IPR004358">
    <property type="entry name" value="Sig_transdc_His_kin-like_C"/>
</dbReference>
<dbReference type="SMART" id="SM00387">
    <property type="entry name" value="HATPase_c"/>
    <property type="match status" value="1"/>
</dbReference>
<evidence type="ECO:0000256" key="1">
    <source>
        <dbReference type="ARBA" id="ARBA00000085"/>
    </source>
</evidence>
<dbReference type="InterPro" id="IPR036890">
    <property type="entry name" value="HATPase_C_sf"/>
</dbReference>
<dbReference type="PANTHER" id="PTHR45436">
    <property type="entry name" value="SENSOR HISTIDINE KINASE YKOH"/>
    <property type="match status" value="1"/>
</dbReference>
<feature type="transmembrane region" description="Helical" evidence="12">
    <location>
        <begin position="155"/>
        <end position="179"/>
    </location>
</feature>
<proteinExistence type="predicted"/>
<keyword evidence="4" id="KW-0597">Phosphoprotein</keyword>
<feature type="domain" description="HAMP" evidence="14">
    <location>
        <begin position="180"/>
        <end position="233"/>
    </location>
</feature>
<evidence type="ECO:0000256" key="2">
    <source>
        <dbReference type="ARBA" id="ARBA00004370"/>
    </source>
</evidence>
<dbReference type="InterPro" id="IPR050428">
    <property type="entry name" value="TCS_sensor_his_kinase"/>
</dbReference>
<protein>
    <recommendedName>
        <fullName evidence="3">histidine kinase</fullName>
        <ecNumber evidence="3">2.7.13.3</ecNumber>
    </recommendedName>
</protein>
<dbReference type="PRINTS" id="PR00344">
    <property type="entry name" value="BCTRLSENSOR"/>
</dbReference>
<dbReference type="PANTHER" id="PTHR45436:SF5">
    <property type="entry name" value="SENSOR HISTIDINE KINASE TRCS"/>
    <property type="match status" value="1"/>
</dbReference>
<dbReference type="SMART" id="SM00304">
    <property type="entry name" value="HAMP"/>
    <property type="match status" value="1"/>
</dbReference>
<evidence type="ECO:0000256" key="11">
    <source>
        <dbReference type="SAM" id="MobiDB-lite"/>
    </source>
</evidence>
<dbReference type="EMBL" id="CP104562">
    <property type="protein sequence ID" value="UXH80944.1"/>
    <property type="molecule type" value="Genomic_DNA"/>
</dbReference>
<dbReference type="PROSITE" id="PS50109">
    <property type="entry name" value="HIS_KIN"/>
    <property type="match status" value="1"/>
</dbReference>
<dbReference type="Pfam" id="PF00512">
    <property type="entry name" value="HisKA"/>
    <property type="match status" value="1"/>
</dbReference>
<keyword evidence="6 12" id="KW-0812">Transmembrane</keyword>
<organism evidence="15 16">
    <name type="scientific">Roseateles amylovorans</name>
    <dbReference type="NCBI Taxonomy" id="2978473"/>
    <lineage>
        <taxon>Bacteria</taxon>
        <taxon>Pseudomonadati</taxon>
        <taxon>Pseudomonadota</taxon>
        <taxon>Betaproteobacteria</taxon>
        <taxon>Burkholderiales</taxon>
        <taxon>Sphaerotilaceae</taxon>
        <taxon>Roseateles</taxon>
    </lineage>
</organism>
<dbReference type="CDD" id="cd00082">
    <property type="entry name" value="HisKA"/>
    <property type="match status" value="1"/>
</dbReference>
<evidence type="ECO:0000256" key="4">
    <source>
        <dbReference type="ARBA" id="ARBA00022553"/>
    </source>
</evidence>
<evidence type="ECO:0000256" key="12">
    <source>
        <dbReference type="SAM" id="Phobius"/>
    </source>
</evidence>